<gene>
    <name evidence="1" type="ORF">AFI02nite_42570</name>
</gene>
<comment type="caution">
    <text evidence="1">The sequence shown here is derived from an EMBL/GenBank/DDBJ whole genome shotgun (WGS) entry which is preliminary data.</text>
</comment>
<dbReference type="Proteomes" id="UP000321787">
    <property type="component" value="Unassembled WGS sequence"/>
</dbReference>
<accession>A0A510URX4</accession>
<dbReference type="EMBL" id="BJTZ01000106">
    <property type="protein sequence ID" value="GEK16221.1"/>
    <property type="molecule type" value="Genomic_DNA"/>
</dbReference>
<protein>
    <submittedName>
        <fullName evidence="1">Uncharacterized protein</fullName>
    </submittedName>
</protein>
<sequence length="47" mass="5537">MRNTRQPEMPSVENRVDAFVMCTYSLIDGYYNIDSIGTKPYYSPYIH</sequence>
<dbReference type="AlphaFoldDB" id="A0A510URX4"/>
<reference evidence="1 2" key="1">
    <citation type="submission" date="2019-07" db="EMBL/GenBank/DDBJ databases">
        <title>Whole genome shotgun sequence of Aliivibrio fischeri NBRC 101058.</title>
        <authorList>
            <person name="Hosoyama A."/>
            <person name="Uohara A."/>
            <person name="Ohji S."/>
            <person name="Ichikawa N."/>
        </authorList>
    </citation>
    <scope>NUCLEOTIDE SEQUENCE [LARGE SCALE GENOMIC DNA]</scope>
    <source>
        <strain evidence="1 2">NBRC 101058</strain>
    </source>
</reference>
<organism evidence="1 2">
    <name type="scientific">Aliivibrio fischeri</name>
    <name type="common">Vibrio fischeri</name>
    <dbReference type="NCBI Taxonomy" id="668"/>
    <lineage>
        <taxon>Bacteria</taxon>
        <taxon>Pseudomonadati</taxon>
        <taxon>Pseudomonadota</taxon>
        <taxon>Gammaproteobacteria</taxon>
        <taxon>Vibrionales</taxon>
        <taxon>Vibrionaceae</taxon>
        <taxon>Aliivibrio</taxon>
    </lineage>
</organism>
<evidence type="ECO:0000313" key="2">
    <source>
        <dbReference type="Proteomes" id="UP000321787"/>
    </source>
</evidence>
<proteinExistence type="predicted"/>
<evidence type="ECO:0000313" key="1">
    <source>
        <dbReference type="EMBL" id="GEK16221.1"/>
    </source>
</evidence>
<name>A0A510URX4_ALIFS</name>